<evidence type="ECO:0000313" key="1">
    <source>
        <dbReference type="EMBL" id="WXB97257.1"/>
    </source>
</evidence>
<organism evidence="1 2">
    <name type="scientific">Metabacillus sediminis</name>
    <dbReference type="NCBI Taxonomy" id="3117746"/>
    <lineage>
        <taxon>Bacteria</taxon>
        <taxon>Bacillati</taxon>
        <taxon>Bacillota</taxon>
        <taxon>Bacilli</taxon>
        <taxon>Bacillales</taxon>
        <taxon>Bacillaceae</taxon>
        <taxon>Metabacillus</taxon>
    </lineage>
</organism>
<gene>
    <name evidence="1" type="ORF">WCV65_01755</name>
</gene>
<protein>
    <submittedName>
        <fullName evidence="1">Uncharacterized protein</fullName>
    </submittedName>
</protein>
<name>A0ABZ2NHI8_9BACI</name>
<dbReference type="RefSeq" id="WP_338779524.1">
    <property type="nucleotide sequence ID" value="NZ_CP147407.1"/>
</dbReference>
<reference evidence="1 2" key="1">
    <citation type="submission" date="2024-02" db="EMBL/GenBank/DDBJ databases">
        <title>Seven novel Bacillus-like species.</title>
        <authorList>
            <person name="Liu G."/>
        </authorList>
    </citation>
    <scope>NUCLEOTIDE SEQUENCE [LARGE SCALE GENOMIC DNA]</scope>
    <source>
        <strain evidence="1 2">FJAT-52054</strain>
    </source>
</reference>
<dbReference type="EMBL" id="CP147407">
    <property type="protein sequence ID" value="WXB97257.1"/>
    <property type="molecule type" value="Genomic_DNA"/>
</dbReference>
<evidence type="ECO:0000313" key="2">
    <source>
        <dbReference type="Proteomes" id="UP001377337"/>
    </source>
</evidence>
<accession>A0ABZ2NHI8</accession>
<dbReference type="Proteomes" id="UP001377337">
    <property type="component" value="Chromosome"/>
</dbReference>
<keyword evidence="2" id="KW-1185">Reference proteome</keyword>
<proteinExistence type="predicted"/>
<sequence>MNSNLPALDKMTTLEAIHWYTGEVMKVTSREARINGTYPEEYLDSLYKWKMKLNRRCEAERRNRGKEYVNAI</sequence>